<reference evidence="2" key="1">
    <citation type="submission" date="2022-08" db="EMBL/GenBank/DDBJ databases">
        <authorList>
            <person name="Gutierrez-Valencia J."/>
        </authorList>
    </citation>
    <scope>NUCLEOTIDE SEQUENCE</scope>
</reference>
<evidence type="ECO:0000313" key="2">
    <source>
        <dbReference type="EMBL" id="CAI0462171.1"/>
    </source>
</evidence>
<sequence>MTPSSLIWRAARLRISSNSMLVMLTVKNIKVVLKPSIYRTPWDMSSLLAWGMCLRSVREPSPGCPFPRVKESSCQSSRKPGRGLLQPNPLPKGLRSLG</sequence>
<dbReference type="Proteomes" id="UP001154282">
    <property type="component" value="Unassembled WGS sequence"/>
</dbReference>
<name>A0AAV0NVL7_9ROSI</name>
<evidence type="ECO:0000256" key="1">
    <source>
        <dbReference type="SAM" id="MobiDB-lite"/>
    </source>
</evidence>
<dbReference type="AlphaFoldDB" id="A0AAV0NVL7"/>
<dbReference type="EMBL" id="CAMGYJ010000008">
    <property type="protein sequence ID" value="CAI0462171.1"/>
    <property type="molecule type" value="Genomic_DNA"/>
</dbReference>
<keyword evidence="3" id="KW-1185">Reference proteome</keyword>
<protein>
    <submittedName>
        <fullName evidence="2">Uncharacterized protein</fullName>
    </submittedName>
</protein>
<comment type="caution">
    <text evidence="2">The sequence shown here is derived from an EMBL/GenBank/DDBJ whole genome shotgun (WGS) entry which is preliminary data.</text>
</comment>
<proteinExistence type="predicted"/>
<evidence type="ECO:0000313" key="3">
    <source>
        <dbReference type="Proteomes" id="UP001154282"/>
    </source>
</evidence>
<accession>A0AAV0NVL7</accession>
<feature type="region of interest" description="Disordered" evidence="1">
    <location>
        <begin position="61"/>
        <end position="98"/>
    </location>
</feature>
<organism evidence="2 3">
    <name type="scientific">Linum tenue</name>
    <dbReference type="NCBI Taxonomy" id="586396"/>
    <lineage>
        <taxon>Eukaryota</taxon>
        <taxon>Viridiplantae</taxon>
        <taxon>Streptophyta</taxon>
        <taxon>Embryophyta</taxon>
        <taxon>Tracheophyta</taxon>
        <taxon>Spermatophyta</taxon>
        <taxon>Magnoliopsida</taxon>
        <taxon>eudicotyledons</taxon>
        <taxon>Gunneridae</taxon>
        <taxon>Pentapetalae</taxon>
        <taxon>rosids</taxon>
        <taxon>fabids</taxon>
        <taxon>Malpighiales</taxon>
        <taxon>Linaceae</taxon>
        <taxon>Linum</taxon>
    </lineage>
</organism>
<gene>
    <name evidence="2" type="ORF">LITE_LOCUS35240</name>
</gene>